<name>A0A7L5BYG4_9RHOB</name>
<evidence type="ECO:0000313" key="8">
    <source>
        <dbReference type="EMBL" id="QIE55888.1"/>
    </source>
</evidence>
<keyword evidence="4 6" id="KW-0831">Ubiquinone biosynthesis</keyword>
<keyword evidence="5 6" id="KW-0949">S-adenosyl-L-methionine</keyword>
<comment type="catalytic activity">
    <reaction evidence="6">
        <text>a 2-demethylmenaquinol + S-adenosyl-L-methionine = a menaquinol + S-adenosyl-L-homocysteine + H(+)</text>
        <dbReference type="Rhea" id="RHEA:42640"/>
        <dbReference type="Rhea" id="RHEA-COMP:9539"/>
        <dbReference type="Rhea" id="RHEA-COMP:9563"/>
        <dbReference type="ChEBI" id="CHEBI:15378"/>
        <dbReference type="ChEBI" id="CHEBI:18151"/>
        <dbReference type="ChEBI" id="CHEBI:55437"/>
        <dbReference type="ChEBI" id="CHEBI:57856"/>
        <dbReference type="ChEBI" id="CHEBI:59789"/>
        <dbReference type="EC" id="2.1.1.163"/>
    </reaction>
</comment>
<dbReference type="GO" id="GO:0008425">
    <property type="term" value="F:2-methoxy-6-polyprenyl-1,4-benzoquinol methyltransferase activity"/>
    <property type="evidence" value="ECO:0007669"/>
    <property type="project" value="UniProtKB-UniRule"/>
</dbReference>
<dbReference type="KEGG" id="hdh:G5B40_10775"/>
<evidence type="ECO:0000256" key="2">
    <source>
        <dbReference type="ARBA" id="ARBA00022603"/>
    </source>
</evidence>
<dbReference type="PANTHER" id="PTHR43591:SF24">
    <property type="entry name" value="2-METHOXY-6-POLYPRENYL-1,4-BENZOQUINOL METHYLASE, MITOCHONDRIAL"/>
    <property type="match status" value="1"/>
</dbReference>
<dbReference type="NCBIfam" id="NF001242">
    <property type="entry name" value="PRK00216.1-3"/>
    <property type="match status" value="1"/>
</dbReference>
<organism evidence="8 9">
    <name type="scientific">Pikeienuella piscinae</name>
    <dbReference type="NCBI Taxonomy" id="2748098"/>
    <lineage>
        <taxon>Bacteria</taxon>
        <taxon>Pseudomonadati</taxon>
        <taxon>Pseudomonadota</taxon>
        <taxon>Alphaproteobacteria</taxon>
        <taxon>Rhodobacterales</taxon>
        <taxon>Paracoccaceae</taxon>
        <taxon>Pikeienuella</taxon>
    </lineage>
</organism>
<dbReference type="Pfam" id="PF01209">
    <property type="entry name" value="Ubie_methyltran"/>
    <property type="match status" value="1"/>
</dbReference>
<dbReference type="SUPFAM" id="SSF53335">
    <property type="entry name" value="S-adenosyl-L-methionine-dependent methyltransferases"/>
    <property type="match status" value="1"/>
</dbReference>
<evidence type="ECO:0000256" key="7">
    <source>
        <dbReference type="SAM" id="MobiDB-lite"/>
    </source>
</evidence>
<dbReference type="InterPro" id="IPR004033">
    <property type="entry name" value="UbiE/COQ5_MeTrFase"/>
</dbReference>
<dbReference type="NCBIfam" id="TIGR01934">
    <property type="entry name" value="MenG_MenH_UbiE"/>
    <property type="match status" value="1"/>
</dbReference>
<sequence>MADESETGRADASPDETTHFGFRDVPAPDKAGLVHGVFSSVASKYDVMNDVMSLRIHRLWKEGLIDWLAPRPGMKLLDVAGGTGDIAFRVLDRLKGDGEATICDMTAPMLVEGRKRAEAESLSHALTWVCGDAMKLPFADRSFDTYTIAFGIRNVTKIDAALAEAYRVLKPGGRFLCLEFSRVDPPLIRRAYDLYSFNVIPRMGQAIAGDRESYQYLVESIRKFPDQESFASMVRAAGFGRVAWRNQTLGVAAIHSGWRL</sequence>
<comment type="pathway">
    <text evidence="6">Cofactor biosynthesis; ubiquinone biosynthesis.</text>
</comment>
<dbReference type="EC" id="2.1.1.201" evidence="6"/>
<dbReference type="PROSITE" id="PS51608">
    <property type="entry name" value="SAM_MT_UBIE"/>
    <property type="match status" value="1"/>
</dbReference>
<accession>A0A7L5BYG4</accession>
<evidence type="ECO:0000256" key="3">
    <source>
        <dbReference type="ARBA" id="ARBA00022679"/>
    </source>
</evidence>
<gene>
    <name evidence="6 8" type="primary">ubiE</name>
    <name evidence="8" type="ORF">G5B40_10775</name>
</gene>
<comment type="function">
    <text evidence="6">Methyltransferase required for the conversion of demethylmenaquinol (DMKH2) to menaquinol (MKH2) and the conversion of 2-polyprenyl-6-methoxy-1,4-benzoquinol (DDMQH2) to 2-polyprenyl-3-methyl-6-methoxy-1,4-benzoquinol (DMQH2).</text>
</comment>
<comment type="pathway">
    <text evidence="6">Quinol/quinone metabolism; menaquinone biosynthesis; menaquinol from 1,4-dihydroxy-2-naphthoate: step 2/2.</text>
</comment>
<proteinExistence type="inferred from homology"/>
<dbReference type="NCBIfam" id="NF001244">
    <property type="entry name" value="PRK00216.1-5"/>
    <property type="match status" value="1"/>
</dbReference>
<dbReference type="FunFam" id="3.40.50.150:FF:000064">
    <property type="entry name" value="2-methoxy-6-polyprenyl-1,4-benzoquinol methylase, mitochondrial"/>
    <property type="match status" value="1"/>
</dbReference>
<feature type="region of interest" description="Disordered" evidence="7">
    <location>
        <begin position="1"/>
        <end position="22"/>
    </location>
</feature>
<dbReference type="Gene3D" id="3.40.50.150">
    <property type="entry name" value="Vaccinia Virus protein VP39"/>
    <property type="match status" value="1"/>
</dbReference>
<dbReference type="PROSITE" id="PS01184">
    <property type="entry name" value="UBIE_2"/>
    <property type="match status" value="1"/>
</dbReference>
<dbReference type="GO" id="GO:0009234">
    <property type="term" value="P:menaquinone biosynthetic process"/>
    <property type="evidence" value="ECO:0007669"/>
    <property type="project" value="UniProtKB-UniRule"/>
</dbReference>
<dbReference type="UniPathway" id="UPA00232"/>
<dbReference type="PANTHER" id="PTHR43591">
    <property type="entry name" value="METHYLTRANSFERASE"/>
    <property type="match status" value="1"/>
</dbReference>
<dbReference type="AlphaFoldDB" id="A0A7L5BYG4"/>
<evidence type="ECO:0000256" key="5">
    <source>
        <dbReference type="ARBA" id="ARBA00022691"/>
    </source>
</evidence>
<dbReference type="GO" id="GO:0009060">
    <property type="term" value="P:aerobic respiration"/>
    <property type="evidence" value="ECO:0007669"/>
    <property type="project" value="UniProtKB-UniRule"/>
</dbReference>
<dbReference type="GO" id="GO:0043770">
    <property type="term" value="F:demethylmenaquinone methyltransferase activity"/>
    <property type="evidence" value="ECO:0007669"/>
    <property type="project" value="UniProtKB-UniRule"/>
</dbReference>
<comment type="similarity">
    <text evidence="6">Belongs to the class I-like SAM-binding methyltransferase superfamily. MenG/UbiE family.</text>
</comment>
<dbReference type="PROSITE" id="PS01183">
    <property type="entry name" value="UBIE_1"/>
    <property type="match status" value="1"/>
</dbReference>
<dbReference type="RefSeq" id="WP_165098377.1">
    <property type="nucleotide sequence ID" value="NZ_CP049056.1"/>
</dbReference>
<reference evidence="8 9" key="1">
    <citation type="submission" date="2020-02" db="EMBL/GenBank/DDBJ databases">
        <title>complete genome sequence of Rhodobacteraceae bacterium.</title>
        <authorList>
            <person name="Park J."/>
            <person name="Kim Y.-S."/>
            <person name="Kim K.-H."/>
        </authorList>
    </citation>
    <scope>NUCLEOTIDE SEQUENCE [LARGE SCALE GENOMIC DNA]</scope>
    <source>
        <strain evidence="8 9">RR4-56</strain>
    </source>
</reference>
<dbReference type="Proteomes" id="UP000503336">
    <property type="component" value="Chromosome"/>
</dbReference>
<evidence type="ECO:0000256" key="4">
    <source>
        <dbReference type="ARBA" id="ARBA00022688"/>
    </source>
</evidence>
<keyword evidence="3 6" id="KW-0808">Transferase</keyword>
<dbReference type="HAMAP" id="MF_01813">
    <property type="entry name" value="MenG_UbiE_methyltr"/>
    <property type="match status" value="1"/>
</dbReference>
<feature type="binding site" evidence="6">
    <location>
        <position position="104"/>
    </location>
    <ligand>
        <name>S-adenosyl-L-methionine</name>
        <dbReference type="ChEBI" id="CHEBI:59789"/>
    </ligand>
</feature>
<keyword evidence="9" id="KW-1185">Reference proteome</keyword>
<dbReference type="UniPathway" id="UPA00079">
    <property type="reaction ID" value="UER00169"/>
</dbReference>
<comment type="caution">
    <text evidence="6">Lacks conserved residue(s) required for the propagation of feature annotation.</text>
</comment>
<dbReference type="EMBL" id="CP049056">
    <property type="protein sequence ID" value="QIE55888.1"/>
    <property type="molecule type" value="Genomic_DNA"/>
</dbReference>
<dbReference type="InterPro" id="IPR023576">
    <property type="entry name" value="UbiE/COQ5_MeTrFase_CS"/>
</dbReference>
<feature type="binding site" evidence="6">
    <location>
        <position position="83"/>
    </location>
    <ligand>
        <name>S-adenosyl-L-methionine</name>
        <dbReference type="ChEBI" id="CHEBI:59789"/>
    </ligand>
</feature>
<evidence type="ECO:0000256" key="1">
    <source>
        <dbReference type="ARBA" id="ARBA00022428"/>
    </source>
</evidence>
<keyword evidence="2 6" id="KW-0489">Methyltransferase</keyword>
<keyword evidence="1 6" id="KW-0474">Menaquinone biosynthesis</keyword>
<dbReference type="GO" id="GO:0032259">
    <property type="term" value="P:methylation"/>
    <property type="evidence" value="ECO:0007669"/>
    <property type="project" value="UniProtKB-KW"/>
</dbReference>
<feature type="binding site" evidence="6">
    <location>
        <begin position="132"/>
        <end position="133"/>
    </location>
    <ligand>
        <name>S-adenosyl-L-methionine</name>
        <dbReference type="ChEBI" id="CHEBI:59789"/>
    </ligand>
</feature>
<protein>
    <recommendedName>
        <fullName evidence="6">Ubiquinone/menaquinone biosynthesis C-methyltransferase UbiE</fullName>
        <ecNumber evidence="6">2.1.1.163</ecNumber>
        <ecNumber evidence="6">2.1.1.201</ecNumber>
    </recommendedName>
    <alternativeName>
        <fullName evidence="6">2-methoxy-6-polyprenyl-1,4-benzoquinol methylase</fullName>
    </alternativeName>
    <alternativeName>
        <fullName evidence="6">Demethylmenaquinone methyltransferase</fullName>
    </alternativeName>
</protein>
<evidence type="ECO:0000256" key="6">
    <source>
        <dbReference type="HAMAP-Rule" id="MF_01813"/>
    </source>
</evidence>
<dbReference type="InterPro" id="IPR029063">
    <property type="entry name" value="SAM-dependent_MTases_sf"/>
</dbReference>
<evidence type="ECO:0000313" key="9">
    <source>
        <dbReference type="Proteomes" id="UP000503336"/>
    </source>
</evidence>
<comment type="catalytic activity">
    <reaction evidence="6">
        <text>a 2-methoxy-6-(all-trans-polyprenyl)benzene-1,4-diol + S-adenosyl-L-methionine = a 5-methoxy-2-methyl-3-(all-trans-polyprenyl)benzene-1,4-diol + S-adenosyl-L-homocysteine + H(+)</text>
        <dbReference type="Rhea" id="RHEA:28286"/>
        <dbReference type="Rhea" id="RHEA-COMP:10858"/>
        <dbReference type="Rhea" id="RHEA-COMP:10859"/>
        <dbReference type="ChEBI" id="CHEBI:15378"/>
        <dbReference type="ChEBI" id="CHEBI:57856"/>
        <dbReference type="ChEBI" id="CHEBI:59789"/>
        <dbReference type="ChEBI" id="CHEBI:84166"/>
        <dbReference type="ChEBI" id="CHEBI:84167"/>
        <dbReference type="EC" id="2.1.1.201"/>
    </reaction>
</comment>
<dbReference type="CDD" id="cd02440">
    <property type="entry name" value="AdoMet_MTases"/>
    <property type="match status" value="1"/>
</dbReference>
<dbReference type="EC" id="2.1.1.163" evidence="6"/>